<proteinExistence type="predicted"/>
<dbReference type="OrthoDB" id="4112164at2759"/>
<reference evidence="2 3" key="1">
    <citation type="submission" date="2015-01" db="EMBL/GenBank/DDBJ databases">
        <title>The Genome Sequence of Exophiala sideris CBS121828.</title>
        <authorList>
            <consortium name="The Broad Institute Genomics Platform"/>
            <person name="Cuomo C."/>
            <person name="de Hoog S."/>
            <person name="Gorbushina A."/>
            <person name="Stielow B."/>
            <person name="Teixiera M."/>
            <person name="Abouelleil A."/>
            <person name="Chapman S.B."/>
            <person name="Priest M."/>
            <person name="Young S.K."/>
            <person name="Wortman J."/>
            <person name="Nusbaum C."/>
            <person name="Birren B."/>
        </authorList>
    </citation>
    <scope>NUCLEOTIDE SEQUENCE [LARGE SCALE GENOMIC DNA]</scope>
    <source>
        <strain evidence="2 3">CBS 121828</strain>
    </source>
</reference>
<keyword evidence="1" id="KW-0175">Coiled coil</keyword>
<dbReference type="Proteomes" id="UP000053599">
    <property type="component" value="Unassembled WGS sequence"/>
</dbReference>
<sequence>MSHANPAQIGGQLAVLASLQRDFDRASQEIESHQRLARRLKGEHPVYKVTKIPEKIYKKDQTQQTNPLSKLPAGVAAQIWQDIPTDADRVMLALTCKAHAETYEFLKMKKINTTVNNLEKRVMFLPRPVRYAHNHRLPVLVRLPTWMPANYQLCYKCNQYIDLTHPSSSGTWEGDAREVRNLRADHEATIVGPRCPLCVVADHLNLIKDTPEAKEYERKAKLVKQTF</sequence>
<evidence type="ECO:0000256" key="1">
    <source>
        <dbReference type="SAM" id="Coils"/>
    </source>
</evidence>
<evidence type="ECO:0000313" key="3">
    <source>
        <dbReference type="Proteomes" id="UP000053599"/>
    </source>
</evidence>
<name>A0A0D1YMI3_9EURO</name>
<feature type="coiled-coil region" evidence="1">
    <location>
        <begin position="16"/>
        <end position="43"/>
    </location>
</feature>
<evidence type="ECO:0000313" key="2">
    <source>
        <dbReference type="EMBL" id="KIV84082.1"/>
    </source>
</evidence>
<gene>
    <name evidence="2" type="ORF">PV11_06056</name>
</gene>
<protein>
    <submittedName>
        <fullName evidence="2">Uncharacterized protein</fullName>
    </submittedName>
</protein>
<accession>A0A0D1YMI3</accession>
<organism evidence="2 3">
    <name type="scientific">Exophiala sideris</name>
    <dbReference type="NCBI Taxonomy" id="1016849"/>
    <lineage>
        <taxon>Eukaryota</taxon>
        <taxon>Fungi</taxon>
        <taxon>Dikarya</taxon>
        <taxon>Ascomycota</taxon>
        <taxon>Pezizomycotina</taxon>
        <taxon>Eurotiomycetes</taxon>
        <taxon>Chaetothyriomycetidae</taxon>
        <taxon>Chaetothyriales</taxon>
        <taxon>Herpotrichiellaceae</taxon>
        <taxon>Exophiala</taxon>
    </lineage>
</organism>
<dbReference type="EMBL" id="KN846952">
    <property type="protein sequence ID" value="KIV84082.1"/>
    <property type="molecule type" value="Genomic_DNA"/>
</dbReference>
<dbReference type="AlphaFoldDB" id="A0A0D1YMI3"/>
<dbReference type="HOGENOM" id="CLU_102618_0_0_1"/>